<dbReference type="Proteomes" id="UP000237749">
    <property type="component" value="Unassembled WGS sequence"/>
</dbReference>
<protein>
    <submittedName>
        <fullName evidence="1">Uncharacterized protein</fullName>
    </submittedName>
</protein>
<accession>A0A2S6HUV9</accession>
<gene>
    <name evidence="1" type="ORF">BXY41_104433</name>
</gene>
<sequence>MGKVSISGAGGAGAGSDECTATSSEVLKGYTAITSDSDDEIVEGTLELTGDAADSQVLDKRTYYNKDARVKRTGNMPNCGAISTVLNAGGSYTIPAGYHNGSGKVAANSLISQTGGTASAAHILSGQTAWVNGTKVSGTIPIQNAEISGTDRAWSQGMSNWAGTINLRVRNGHYLNGVNWIQQDIPNFRPENIKNGVNIGGVVGTFPDYSYLAVGQTSF</sequence>
<dbReference type="AlphaFoldDB" id="A0A2S6HUV9"/>
<reference evidence="1 2" key="1">
    <citation type="submission" date="2018-02" db="EMBL/GenBank/DDBJ databases">
        <title>Genomic Encyclopedia of Archaeal and Bacterial Type Strains, Phase II (KMG-II): from individual species to whole genera.</title>
        <authorList>
            <person name="Goeker M."/>
        </authorList>
    </citation>
    <scope>NUCLEOTIDE SEQUENCE [LARGE SCALE GENOMIC DNA]</scope>
    <source>
        <strain evidence="1 2">DSM 3808</strain>
    </source>
</reference>
<name>A0A2S6HUV9_9FIRM</name>
<keyword evidence="2" id="KW-1185">Reference proteome</keyword>
<dbReference type="RefSeq" id="WP_104436710.1">
    <property type="nucleotide sequence ID" value="NZ_PTJA01000004.1"/>
</dbReference>
<organism evidence="1 2">
    <name type="scientific">Lacrimispora xylanisolvens</name>
    <dbReference type="NCBI Taxonomy" id="384636"/>
    <lineage>
        <taxon>Bacteria</taxon>
        <taxon>Bacillati</taxon>
        <taxon>Bacillota</taxon>
        <taxon>Clostridia</taxon>
        <taxon>Lachnospirales</taxon>
        <taxon>Lachnospiraceae</taxon>
        <taxon>Lacrimispora</taxon>
    </lineage>
</organism>
<proteinExistence type="predicted"/>
<dbReference type="EMBL" id="PTJA01000004">
    <property type="protein sequence ID" value="PPK81630.1"/>
    <property type="molecule type" value="Genomic_DNA"/>
</dbReference>
<dbReference type="OrthoDB" id="1923275at2"/>
<comment type="caution">
    <text evidence="1">The sequence shown here is derived from an EMBL/GenBank/DDBJ whole genome shotgun (WGS) entry which is preliminary data.</text>
</comment>
<evidence type="ECO:0000313" key="1">
    <source>
        <dbReference type="EMBL" id="PPK81630.1"/>
    </source>
</evidence>
<evidence type="ECO:0000313" key="2">
    <source>
        <dbReference type="Proteomes" id="UP000237749"/>
    </source>
</evidence>